<reference evidence="3 4" key="1">
    <citation type="submission" date="2023-10" db="EMBL/GenBank/DDBJ databases">
        <title>Microbacterium xanthum sp. nov., isolated from seaweed.</title>
        <authorList>
            <person name="Lee S.D."/>
        </authorList>
    </citation>
    <scope>NUCLEOTIDE SEQUENCE [LARGE SCALE GENOMIC DNA]</scope>
    <source>
        <strain evidence="3 4">KCTC 19124</strain>
    </source>
</reference>
<evidence type="ECO:0000259" key="1">
    <source>
        <dbReference type="Pfam" id="PF07905"/>
    </source>
</evidence>
<dbReference type="PANTHER" id="PTHR33744:SF1">
    <property type="entry name" value="DNA-BINDING TRANSCRIPTIONAL ACTIVATOR ADER"/>
    <property type="match status" value="1"/>
</dbReference>
<dbReference type="Proteomes" id="UP001291912">
    <property type="component" value="Unassembled WGS sequence"/>
</dbReference>
<dbReference type="EMBL" id="JAWJYN010000003">
    <property type="protein sequence ID" value="MDZ8162751.1"/>
    <property type="molecule type" value="Genomic_DNA"/>
</dbReference>
<organism evidence="3 4">
    <name type="scientific">Microbacterium aquimaris</name>
    <dbReference type="NCBI Taxonomy" id="459816"/>
    <lineage>
        <taxon>Bacteria</taxon>
        <taxon>Bacillati</taxon>
        <taxon>Actinomycetota</taxon>
        <taxon>Actinomycetes</taxon>
        <taxon>Micrococcales</taxon>
        <taxon>Microbacteriaceae</taxon>
        <taxon>Microbacterium</taxon>
    </lineage>
</organism>
<name>A0ABU5N9K7_9MICO</name>
<dbReference type="Pfam" id="PF13556">
    <property type="entry name" value="HTH_30"/>
    <property type="match status" value="1"/>
</dbReference>
<evidence type="ECO:0000259" key="2">
    <source>
        <dbReference type="Pfam" id="PF13556"/>
    </source>
</evidence>
<feature type="domain" description="Purine catabolism PurC-like" evidence="1">
    <location>
        <begin position="29"/>
        <end position="130"/>
    </location>
</feature>
<dbReference type="InterPro" id="IPR025736">
    <property type="entry name" value="PucR_C-HTH_dom"/>
</dbReference>
<dbReference type="InterPro" id="IPR051448">
    <property type="entry name" value="CdaR-like_regulators"/>
</dbReference>
<protein>
    <submittedName>
        <fullName evidence="3">PucR family transcriptional regulator</fullName>
    </submittedName>
</protein>
<comment type="caution">
    <text evidence="3">The sequence shown here is derived from an EMBL/GenBank/DDBJ whole genome shotgun (WGS) entry which is preliminary data.</text>
</comment>
<proteinExistence type="predicted"/>
<evidence type="ECO:0000313" key="4">
    <source>
        <dbReference type="Proteomes" id="UP001291912"/>
    </source>
</evidence>
<dbReference type="RefSeq" id="WP_194422883.1">
    <property type="nucleotide sequence ID" value="NZ_BAAAPT010000001.1"/>
</dbReference>
<accession>A0ABU5N9K7</accession>
<sequence length="511" mass="53872">MPSASAPPHPTIASLLRRGDLALRFLETADAARLSHEVRWVHSSDLADPTPFLSEGLVLLTTGRQFEGVDDDAYTRYVGRLADRGVVGIGFGTEVVREGVPAPLIEACRAAAMPLFEVPYRTPFIAVARANAEEVAATSYARRTWALSAQGAIALAALRPDGLGATVSELARQLGAWVGLFDAAGELSRQHPAGGLDAGTATALRAEIGAVLRRGARAGSALRIGDTPFTLQTLGRGGHLRGVIAIGAGDLDREGRGVVTAVIAMAGLALEQHGDLARARGALRAGVVQSLQGEDSAAARRIARDVWGPMPEAPLAIAVTDAGAAWSDGVAEYLEVRADERRGALFFGRSEDGLVIVTPASRTGVLEDVAERFGCRIGVASPATYDTFTRTMDQARVARDRGEDGVTRFADVARAGILTALDTVDARALAAAALHPLVEFDRDRAAALRETVKAWLDADCSHEATARALGVHRHTVRARLATAEKVLGRDLTSFAVRAELWAAFQALDPDA</sequence>
<keyword evidence="4" id="KW-1185">Reference proteome</keyword>
<dbReference type="InterPro" id="IPR012914">
    <property type="entry name" value="PucR_dom"/>
</dbReference>
<dbReference type="Pfam" id="PF07905">
    <property type="entry name" value="PucR"/>
    <property type="match status" value="1"/>
</dbReference>
<evidence type="ECO:0000313" key="3">
    <source>
        <dbReference type="EMBL" id="MDZ8162751.1"/>
    </source>
</evidence>
<gene>
    <name evidence="3" type="ORF">R2Q92_13000</name>
</gene>
<dbReference type="Gene3D" id="1.10.10.2840">
    <property type="entry name" value="PucR C-terminal helix-turn-helix domain"/>
    <property type="match status" value="1"/>
</dbReference>
<feature type="domain" description="PucR C-terminal helix-turn-helix" evidence="2">
    <location>
        <begin position="448"/>
        <end position="506"/>
    </location>
</feature>
<dbReference type="InterPro" id="IPR042070">
    <property type="entry name" value="PucR_C-HTH_sf"/>
</dbReference>
<dbReference type="PANTHER" id="PTHR33744">
    <property type="entry name" value="CARBOHYDRATE DIACID REGULATOR"/>
    <property type="match status" value="1"/>
</dbReference>